<protein>
    <submittedName>
        <fullName evidence="3">RNA polymerase II-binding domain-containing protein</fullName>
    </submittedName>
</protein>
<dbReference type="CDD" id="cd17003">
    <property type="entry name" value="CID_Rtt103"/>
    <property type="match status" value="1"/>
</dbReference>
<dbReference type="FunFam" id="1.25.40.90:FF:000030">
    <property type="entry name" value="DUF618 domain protein"/>
    <property type="match status" value="1"/>
</dbReference>
<dbReference type="PANTHER" id="PTHR12460">
    <property type="entry name" value="CYCLIN-DEPENDENT KINASE INHIBITOR-RELATED PROTEIN"/>
    <property type="match status" value="1"/>
</dbReference>
<gene>
    <name evidence="3" type="ORF">BDV95DRAFT_501294</name>
</gene>
<dbReference type="OrthoDB" id="10069473at2759"/>
<evidence type="ECO:0000313" key="3">
    <source>
        <dbReference type="EMBL" id="KAF2868180.1"/>
    </source>
</evidence>
<dbReference type="Proteomes" id="UP000481861">
    <property type="component" value="Unassembled WGS sequence"/>
</dbReference>
<feature type="region of interest" description="Disordered" evidence="1">
    <location>
        <begin position="430"/>
        <end position="449"/>
    </location>
</feature>
<dbReference type="InterPro" id="IPR008942">
    <property type="entry name" value="ENTH_VHS"/>
</dbReference>
<dbReference type="Pfam" id="PF04818">
    <property type="entry name" value="CID"/>
    <property type="match status" value="1"/>
</dbReference>
<dbReference type="GO" id="GO:0031124">
    <property type="term" value="P:mRNA 3'-end processing"/>
    <property type="evidence" value="ECO:0007669"/>
    <property type="project" value="InterPro"/>
</dbReference>
<dbReference type="EMBL" id="JAADJZ010000020">
    <property type="protein sequence ID" value="KAF2868180.1"/>
    <property type="molecule type" value="Genomic_DNA"/>
</dbReference>
<feature type="region of interest" description="Disordered" evidence="1">
    <location>
        <begin position="131"/>
        <end position="155"/>
    </location>
</feature>
<name>A0A7C8M2K2_9PLEO</name>
<dbReference type="GO" id="GO:0099122">
    <property type="term" value="F:RNA polymerase II C-terminal domain binding"/>
    <property type="evidence" value="ECO:0007669"/>
    <property type="project" value="InterPro"/>
</dbReference>
<dbReference type="PANTHER" id="PTHR12460:SF0">
    <property type="entry name" value="CID DOMAIN-CONTAINING PROTEIN-RELATED"/>
    <property type="match status" value="1"/>
</dbReference>
<evidence type="ECO:0000259" key="2">
    <source>
        <dbReference type="PROSITE" id="PS51391"/>
    </source>
</evidence>
<evidence type="ECO:0000256" key="1">
    <source>
        <dbReference type="SAM" id="MobiDB-lite"/>
    </source>
</evidence>
<dbReference type="PROSITE" id="PS51391">
    <property type="entry name" value="CID"/>
    <property type="match status" value="1"/>
</dbReference>
<accession>A0A7C8M2K2</accession>
<comment type="caution">
    <text evidence="3">The sequence shown here is derived from an EMBL/GenBank/DDBJ whole genome shotgun (WGS) entry which is preliminary data.</text>
</comment>
<sequence>MAFTEDGLRAKLSSLNETQESITAVGQWVLFHSRRHAERITAVWVQRLREASPSKKLNLIYLANEVAQTSKIRKKDEFLRAFDPVMVEAITIAYKGSSPEVQNKIRRVVEVWRQRQVFKLPIQDGIERSINDLDRSRSSRKPTLGGSLFSSSATPPELASVAPLATSLQKADLNAKPAIADANQDYEKLTNPNNGIPSAPKHAAGLAALLKKLAVAEGAAAECVKARQALITGMENLLETNKLKLEAEKALAADITTRKNAIEGRRDEVEKAILSGLSATETQKISAAPLPVLSGARLSANAQDVTQERPQVEELTPPPMETFTPVGSPNLAAATAPDVPDLPDDDDVLPTPVANPVEPMAAAAPPGATALSAPATVIGAPNVTGLDTMGTFAHSRNDDGHATGVYSQSTYKKRKMSRSATEDEFAAFAGDGDMDGIDSNLSRLIEKNP</sequence>
<dbReference type="InterPro" id="IPR047883">
    <property type="entry name" value="Rtt103-like_CID"/>
</dbReference>
<organism evidence="3 4">
    <name type="scientific">Massariosphaeria phaeospora</name>
    <dbReference type="NCBI Taxonomy" id="100035"/>
    <lineage>
        <taxon>Eukaryota</taxon>
        <taxon>Fungi</taxon>
        <taxon>Dikarya</taxon>
        <taxon>Ascomycota</taxon>
        <taxon>Pezizomycotina</taxon>
        <taxon>Dothideomycetes</taxon>
        <taxon>Pleosporomycetidae</taxon>
        <taxon>Pleosporales</taxon>
        <taxon>Pleosporales incertae sedis</taxon>
        <taxon>Massariosphaeria</taxon>
    </lineage>
</organism>
<dbReference type="InterPro" id="IPR006569">
    <property type="entry name" value="CID_dom"/>
</dbReference>
<feature type="domain" description="CID" evidence="2">
    <location>
        <begin position="1"/>
        <end position="134"/>
    </location>
</feature>
<dbReference type="Gene3D" id="1.25.40.90">
    <property type="match status" value="1"/>
</dbReference>
<reference evidence="3 4" key="1">
    <citation type="submission" date="2020-01" db="EMBL/GenBank/DDBJ databases">
        <authorList>
            <consortium name="DOE Joint Genome Institute"/>
            <person name="Haridas S."/>
            <person name="Albert R."/>
            <person name="Binder M."/>
            <person name="Bloem J."/>
            <person name="Labutti K."/>
            <person name="Salamov A."/>
            <person name="Andreopoulos B."/>
            <person name="Baker S.E."/>
            <person name="Barry K."/>
            <person name="Bills G."/>
            <person name="Bluhm B.H."/>
            <person name="Cannon C."/>
            <person name="Castanera R."/>
            <person name="Culley D.E."/>
            <person name="Daum C."/>
            <person name="Ezra D."/>
            <person name="Gonzalez J.B."/>
            <person name="Henrissat B."/>
            <person name="Kuo A."/>
            <person name="Liang C."/>
            <person name="Lipzen A."/>
            <person name="Lutzoni F."/>
            <person name="Magnuson J."/>
            <person name="Mondo S."/>
            <person name="Nolan M."/>
            <person name="Ohm R."/>
            <person name="Pangilinan J."/>
            <person name="Park H.-J.H."/>
            <person name="Ramirez L."/>
            <person name="Alfaro M."/>
            <person name="Sun H."/>
            <person name="Tritt A."/>
            <person name="Yoshinaga Y."/>
            <person name="Zwiers L.-H.L."/>
            <person name="Turgeon B.G."/>
            <person name="Goodwin S.B."/>
            <person name="Spatafora J.W."/>
            <person name="Crous P.W."/>
            <person name="Grigoriev I.V."/>
        </authorList>
    </citation>
    <scope>NUCLEOTIDE SEQUENCE [LARGE SCALE GENOMIC DNA]</scope>
    <source>
        <strain evidence="3 4">CBS 611.86</strain>
    </source>
</reference>
<evidence type="ECO:0000313" key="4">
    <source>
        <dbReference type="Proteomes" id="UP000481861"/>
    </source>
</evidence>
<dbReference type="SUPFAM" id="SSF48464">
    <property type="entry name" value="ENTH/VHS domain"/>
    <property type="match status" value="1"/>
</dbReference>
<keyword evidence="4" id="KW-1185">Reference proteome</keyword>
<dbReference type="SMART" id="SM00582">
    <property type="entry name" value="RPR"/>
    <property type="match status" value="1"/>
</dbReference>
<proteinExistence type="predicted"/>
<dbReference type="AlphaFoldDB" id="A0A7C8M2K2"/>